<proteinExistence type="predicted"/>
<feature type="non-terminal residue" evidence="1">
    <location>
        <position position="1"/>
    </location>
</feature>
<dbReference type="Proteomes" id="UP000664844">
    <property type="component" value="Unassembled WGS sequence"/>
</dbReference>
<reference evidence="1 2" key="1">
    <citation type="submission" date="2021-03" db="EMBL/GenBank/DDBJ databases">
        <title>Metabolic Capacity of the Antarctic Cyanobacterium Phormidium pseudopriestleyi that Sustains Oxygenic Photosynthesis in the Presence of Hydrogen Sulfide.</title>
        <authorList>
            <person name="Lumian J.E."/>
            <person name="Jungblut A.D."/>
            <person name="Dillon M.L."/>
            <person name="Hawes I."/>
            <person name="Doran P.T."/>
            <person name="Mackey T.J."/>
            <person name="Dick G.J."/>
            <person name="Grettenberger C.L."/>
            <person name="Sumner D.Y."/>
        </authorList>
    </citation>
    <scope>NUCLEOTIDE SEQUENCE [LARGE SCALE GENOMIC DNA]</scope>
    <source>
        <strain evidence="1 2">FRX01</strain>
    </source>
</reference>
<evidence type="ECO:0000313" key="1">
    <source>
        <dbReference type="EMBL" id="MBO0349200.1"/>
    </source>
</evidence>
<dbReference type="EMBL" id="JAFLQW010000239">
    <property type="protein sequence ID" value="MBO0349200.1"/>
    <property type="molecule type" value="Genomic_DNA"/>
</dbReference>
<name>A0ABS3FQ04_9CYAN</name>
<comment type="caution">
    <text evidence="1">The sequence shown here is derived from an EMBL/GenBank/DDBJ whole genome shotgun (WGS) entry which is preliminary data.</text>
</comment>
<accession>A0ABS3FQ04</accession>
<organism evidence="1 2">
    <name type="scientific">Phormidium pseudopriestleyi FRX01</name>
    <dbReference type="NCBI Taxonomy" id="1759528"/>
    <lineage>
        <taxon>Bacteria</taxon>
        <taxon>Bacillati</taxon>
        <taxon>Cyanobacteriota</taxon>
        <taxon>Cyanophyceae</taxon>
        <taxon>Oscillatoriophycideae</taxon>
        <taxon>Oscillatoriales</taxon>
        <taxon>Oscillatoriaceae</taxon>
        <taxon>Phormidium</taxon>
    </lineage>
</organism>
<evidence type="ECO:0000313" key="2">
    <source>
        <dbReference type="Proteomes" id="UP000664844"/>
    </source>
</evidence>
<keyword evidence="2" id="KW-1185">Reference proteome</keyword>
<sequence>FIKAICQALSELVTYHILTCKTSQGQAREIGKINRWFDKIEAARTRIKSGTLSVGGTVFLVNKNACYCCDARIESIILNEESRETVELDSETEIGLKFDVAAKKGLSLYVMDE</sequence>
<gene>
    <name evidence="1" type="ORF">J0895_08805</name>
</gene>
<protein>
    <submittedName>
        <fullName evidence="1">Uncharacterized protein</fullName>
    </submittedName>
</protein>